<protein>
    <submittedName>
        <fullName evidence="1">Uncharacterized protein</fullName>
    </submittedName>
</protein>
<proteinExistence type="predicted"/>
<evidence type="ECO:0000313" key="2">
    <source>
        <dbReference type="Proteomes" id="UP001281147"/>
    </source>
</evidence>
<keyword evidence="2" id="KW-1185">Reference proteome</keyword>
<feature type="non-terminal residue" evidence="1">
    <location>
        <position position="322"/>
    </location>
</feature>
<comment type="caution">
    <text evidence="1">The sequence shown here is derived from an EMBL/GenBank/DDBJ whole genome shotgun (WGS) entry which is preliminary data.</text>
</comment>
<name>A0ACC3MDB4_9PEZI</name>
<organism evidence="1 2">
    <name type="scientific">Vermiconidia calcicola</name>
    <dbReference type="NCBI Taxonomy" id="1690605"/>
    <lineage>
        <taxon>Eukaryota</taxon>
        <taxon>Fungi</taxon>
        <taxon>Dikarya</taxon>
        <taxon>Ascomycota</taxon>
        <taxon>Pezizomycotina</taxon>
        <taxon>Dothideomycetes</taxon>
        <taxon>Dothideomycetidae</taxon>
        <taxon>Mycosphaerellales</taxon>
        <taxon>Extremaceae</taxon>
        <taxon>Vermiconidia</taxon>
    </lineage>
</organism>
<dbReference type="Proteomes" id="UP001281147">
    <property type="component" value="Unassembled WGS sequence"/>
</dbReference>
<reference evidence="1" key="1">
    <citation type="submission" date="2023-07" db="EMBL/GenBank/DDBJ databases">
        <title>Black Yeasts Isolated from many extreme environments.</title>
        <authorList>
            <person name="Coleine C."/>
            <person name="Stajich J.E."/>
            <person name="Selbmann L."/>
        </authorList>
    </citation>
    <scope>NUCLEOTIDE SEQUENCE</scope>
    <source>
        <strain evidence="1">CCFEE 5714</strain>
    </source>
</reference>
<accession>A0ACC3MDB4</accession>
<dbReference type="EMBL" id="JAUTXU010000314">
    <property type="protein sequence ID" value="KAK3686533.1"/>
    <property type="molecule type" value="Genomic_DNA"/>
</dbReference>
<evidence type="ECO:0000313" key="1">
    <source>
        <dbReference type="EMBL" id="KAK3686533.1"/>
    </source>
</evidence>
<gene>
    <name evidence="1" type="ORF">LTR37_019703</name>
</gene>
<sequence>MRTKSEYQTLERTRKVVFGLKASIYRKLKLQRANPSDLPPYQYKKLEQNEFRLLVLLKGKGEERIRVEIEHANVIEEHHYAALSYVWGDPNKCHPVIIGDEGVHWATYNLWQALKRIRAEDEDRVLWVDAICINQKDDKEKEQQIQFMSRIYPQANRVLSWLGDDDGLVAEAFKELRRWSLAYGDEDRTFQLGMEVRTQSGNRRLDQSVVLGALFNRPYFRRAWCLPEVCTDSSKAPMLLCGAHELSWTRLVLGVLAMADVLTGDHIAMYAGANIIYVLPMLSLCWKAPEQRLLSNLIPYMEDREVTKPHDRIFALLGLAQG</sequence>